<dbReference type="InterPro" id="IPR044934">
    <property type="entry name" value="Streptopain_sf"/>
</dbReference>
<comment type="caution">
    <text evidence="3">The sequence shown here is derived from an EMBL/GenBank/DDBJ whole genome shotgun (WGS) entry which is preliminary data.</text>
</comment>
<organism evidence="3 4">
    <name type="scientific">candidate division WOR-3 bacterium</name>
    <dbReference type="NCBI Taxonomy" id="2052148"/>
    <lineage>
        <taxon>Bacteria</taxon>
        <taxon>Bacteria division WOR-3</taxon>
    </lineage>
</organism>
<gene>
    <name evidence="3" type="ORF">GF359_06325</name>
</gene>
<dbReference type="Pfam" id="PF01640">
    <property type="entry name" value="Peptidase_C10"/>
    <property type="match status" value="1"/>
</dbReference>
<dbReference type="Gene3D" id="3.90.70.50">
    <property type="entry name" value="Peptidase C10, streptopain"/>
    <property type="match status" value="1"/>
</dbReference>
<evidence type="ECO:0000313" key="4">
    <source>
        <dbReference type="Proteomes" id="UP000630660"/>
    </source>
</evidence>
<dbReference type="EMBL" id="WJKJ01000209">
    <property type="protein sequence ID" value="MBD3364815.1"/>
    <property type="molecule type" value="Genomic_DNA"/>
</dbReference>
<protein>
    <submittedName>
        <fullName evidence="3">T9SS type A sorting domain-containing protein</fullName>
    </submittedName>
</protein>
<feature type="domain" description="FlgD/Vpr Ig-like" evidence="2">
    <location>
        <begin position="328"/>
        <end position="386"/>
    </location>
</feature>
<dbReference type="Gene3D" id="2.60.40.4070">
    <property type="match status" value="1"/>
</dbReference>
<evidence type="ECO:0000259" key="2">
    <source>
        <dbReference type="Pfam" id="PF13860"/>
    </source>
</evidence>
<dbReference type="InterPro" id="IPR025965">
    <property type="entry name" value="FlgD/Vpr_Ig-like"/>
</dbReference>
<feature type="active site" description="Nucleophile" evidence="1">
    <location>
        <position position="88"/>
    </location>
</feature>
<dbReference type="Pfam" id="PF13860">
    <property type="entry name" value="FlgD_ig"/>
    <property type="match status" value="1"/>
</dbReference>
<dbReference type="SUPFAM" id="SSF54001">
    <property type="entry name" value="Cysteine proteinases"/>
    <property type="match status" value="1"/>
</dbReference>
<dbReference type="Proteomes" id="UP000630660">
    <property type="component" value="Unassembled WGS sequence"/>
</dbReference>
<dbReference type="NCBIfam" id="TIGR04183">
    <property type="entry name" value="Por_Secre_tail"/>
    <property type="match status" value="1"/>
</dbReference>
<sequence>MLLDMSRHSLVLGREAVEKRTAANSISNEPMWSDYVEGNVIEGESEQWPPEGSTSTGGWVETTWTQKWPNHHYCPEDPSTGAKCVVGCVATAMSQIIDYHADKDNYLPVVKLEGWDRYTSYSTDPPIYIDGDSSKYDFPSFDALNEYMIDASNAYNTDSKITYHELGALSFVCGITVKMQYSSDGSGSQVKTVARALRRKFNYPSPTYITVSQTMYDKLKSNMKSALPAELSIYSSGGGPGHAIVCDGLREEEGKPDYFHLNYGWGEGSPENIVNCWFTLPDGMWGFDIIGGAVLDIVPPVGNPAVAEPPQNDNGGIELSINTVPVDGKFTLSYTINKPAEVKASVYDAAGAKVRTLFDNKSASGTHMVSFEPTDENARPLPDGSYFLIFTDRRTIVTRKIIVTD</sequence>
<reference evidence="3" key="1">
    <citation type="submission" date="2019-11" db="EMBL/GenBank/DDBJ databases">
        <title>Microbial mats filling the niche in hypersaline microbial mats.</title>
        <authorList>
            <person name="Wong H.L."/>
            <person name="Macleod F.I."/>
            <person name="White R.A. III"/>
            <person name="Burns B.P."/>
        </authorList>
    </citation>
    <scope>NUCLEOTIDE SEQUENCE</scope>
    <source>
        <strain evidence="3">Bin_327</strain>
    </source>
</reference>
<dbReference type="InterPro" id="IPR026444">
    <property type="entry name" value="Secre_tail"/>
</dbReference>
<accession>A0A9D5QE92</accession>
<proteinExistence type="predicted"/>
<dbReference type="InterPro" id="IPR038765">
    <property type="entry name" value="Papain-like_cys_pep_sf"/>
</dbReference>
<evidence type="ECO:0000256" key="1">
    <source>
        <dbReference type="PIRSR" id="PIRSR600200-1"/>
    </source>
</evidence>
<feature type="active site" description="Proton acceptor" evidence="1">
    <location>
        <position position="242"/>
    </location>
</feature>
<evidence type="ECO:0000313" key="3">
    <source>
        <dbReference type="EMBL" id="MBD3364815.1"/>
    </source>
</evidence>
<dbReference type="InterPro" id="IPR000200">
    <property type="entry name" value="Peptidase_C10"/>
</dbReference>
<dbReference type="GO" id="GO:0006508">
    <property type="term" value="P:proteolysis"/>
    <property type="evidence" value="ECO:0007669"/>
    <property type="project" value="InterPro"/>
</dbReference>
<dbReference type="AlphaFoldDB" id="A0A9D5QE92"/>
<name>A0A9D5QE92_UNCW3</name>
<dbReference type="GO" id="GO:0008234">
    <property type="term" value="F:cysteine-type peptidase activity"/>
    <property type="evidence" value="ECO:0007669"/>
    <property type="project" value="InterPro"/>
</dbReference>